<gene>
    <name evidence="1" type="ORF">CG716_04960</name>
</gene>
<evidence type="ECO:0000313" key="2">
    <source>
        <dbReference type="Proteomes" id="UP000216063"/>
    </source>
</evidence>
<keyword evidence="2" id="KW-1185">Reference proteome</keyword>
<sequence>MGVFKNKRALPAPVAPKSVASITAGLNDTLAELEAHAEDQTTQAERQKRWADNALRAAAEHEAEVIQARKIAGNIKALLS</sequence>
<dbReference type="EMBL" id="NOZR01000003">
    <property type="protein sequence ID" value="OYN81709.1"/>
    <property type="molecule type" value="Genomic_DNA"/>
</dbReference>
<evidence type="ECO:0000313" key="1">
    <source>
        <dbReference type="EMBL" id="OYN81709.1"/>
    </source>
</evidence>
<protein>
    <submittedName>
        <fullName evidence="1">Uncharacterized protein</fullName>
    </submittedName>
</protein>
<dbReference type="Proteomes" id="UP000216063">
    <property type="component" value="Unassembled WGS sequence"/>
</dbReference>
<dbReference type="OrthoDB" id="9958129at2"/>
<dbReference type="AlphaFoldDB" id="A0A255DQJ3"/>
<comment type="caution">
    <text evidence="1">The sequence shown here is derived from an EMBL/GenBank/DDBJ whole genome shotgun (WGS) entry which is preliminary data.</text>
</comment>
<accession>A0A255DQJ3</accession>
<proteinExistence type="predicted"/>
<dbReference type="RefSeq" id="WP_094477039.1">
    <property type="nucleotide sequence ID" value="NZ_NOZR01000003.1"/>
</dbReference>
<reference evidence="1 2" key="1">
    <citation type="submission" date="2017-07" db="EMBL/GenBank/DDBJ databases">
        <title>The new phylogeny of genus Mycobacterium.</title>
        <authorList>
            <person name="Tortoli E."/>
            <person name="Trovato A."/>
            <person name="Cirillo D.M."/>
        </authorList>
    </citation>
    <scope>NUCLEOTIDE SEQUENCE [LARGE SCALE GENOMIC DNA]</scope>
    <source>
        <strain evidence="1 2">ATCC 33027</strain>
    </source>
</reference>
<name>A0A255DQJ3_9MYCO</name>
<organism evidence="1 2">
    <name type="scientific">Mycolicibacterium sphagni</name>
    <dbReference type="NCBI Taxonomy" id="1786"/>
    <lineage>
        <taxon>Bacteria</taxon>
        <taxon>Bacillati</taxon>
        <taxon>Actinomycetota</taxon>
        <taxon>Actinomycetes</taxon>
        <taxon>Mycobacteriales</taxon>
        <taxon>Mycobacteriaceae</taxon>
        <taxon>Mycolicibacterium</taxon>
    </lineage>
</organism>